<dbReference type="SUPFAM" id="SSF52540">
    <property type="entry name" value="P-loop containing nucleoside triphosphate hydrolases"/>
    <property type="match status" value="1"/>
</dbReference>
<dbReference type="Proteomes" id="UP000694867">
    <property type="component" value="Unplaced"/>
</dbReference>
<gene>
    <name evidence="11" type="primary">LOC100907872</name>
</gene>
<dbReference type="PROSITE" id="PS51012">
    <property type="entry name" value="ABC_TM2"/>
    <property type="match status" value="1"/>
</dbReference>
<dbReference type="GeneID" id="100907872"/>
<evidence type="ECO:0000256" key="2">
    <source>
        <dbReference type="ARBA" id="ARBA00022692"/>
    </source>
</evidence>
<dbReference type="InterPro" id="IPR003593">
    <property type="entry name" value="AAA+_ATPase"/>
</dbReference>
<dbReference type="InterPro" id="IPR003439">
    <property type="entry name" value="ABC_transporter-like_ATP-bd"/>
</dbReference>
<evidence type="ECO:0000259" key="8">
    <source>
        <dbReference type="PROSITE" id="PS50893"/>
    </source>
</evidence>
<accession>A0AAJ7SHI8</accession>
<dbReference type="InterPro" id="IPR017871">
    <property type="entry name" value="ABC_transporter-like_CS"/>
</dbReference>
<proteinExistence type="predicted"/>
<feature type="transmembrane region" description="Helical" evidence="7">
    <location>
        <begin position="670"/>
        <end position="690"/>
    </location>
</feature>
<dbReference type="GO" id="GO:0016887">
    <property type="term" value="F:ATP hydrolysis activity"/>
    <property type="evidence" value="ECO:0007669"/>
    <property type="project" value="InterPro"/>
</dbReference>
<dbReference type="Pfam" id="PF00005">
    <property type="entry name" value="ABC_tran"/>
    <property type="match status" value="1"/>
</dbReference>
<keyword evidence="5 7" id="KW-1133">Transmembrane helix</keyword>
<organism evidence="10 11">
    <name type="scientific">Galendromus occidentalis</name>
    <name type="common">western predatory mite</name>
    <dbReference type="NCBI Taxonomy" id="34638"/>
    <lineage>
        <taxon>Eukaryota</taxon>
        <taxon>Metazoa</taxon>
        <taxon>Ecdysozoa</taxon>
        <taxon>Arthropoda</taxon>
        <taxon>Chelicerata</taxon>
        <taxon>Arachnida</taxon>
        <taxon>Acari</taxon>
        <taxon>Parasitiformes</taxon>
        <taxon>Mesostigmata</taxon>
        <taxon>Gamasina</taxon>
        <taxon>Phytoseioidea</taxon>
        <taxon>Phytoseiidae</taxon>
        <taxon>Typhlodrominae</taxon>
        <taxon>Galendromus</taxon>
    </lineage>
</organism>
<feature type="transmembrane region" description="Helical" evidence="7">
    <location>
        <begin position="559"/>
        <end position="582"/>
    </location>
</feature>
<dbReference type="PROSITE" id="PS00211">
    <property type="entry name" value="ABC_TRANSPORTER_1"/>
    <property type="match status" value="1"/>
</dbReference>
<dbReference type="AlphaFoldDB" id="A0AAJ7SHI8"/>
<dbReference type="CDD" id="cd03230">
    <property type="entry name" value="ABC_DR_subfamily_A"/>
    <property type="match status" value="1"/>
</dbReference>
<dbReference type="InterPro" id="IPR047817">
    <property type="entry name" value="ABC2_TM_bact-type"/>
</dbReference>
<evidence type="ECO:0000256" key="6">
    <source>
        <dbReference type="ARBA" id="ARBA00023136"/>
    </source>
</evidence>
<dbReference type="InterPro" id="IPR027417">
    <property type="entry name" value="P-loop_NTPase"/>
</dbReference>
<dbReference type="GO" id="GO:0016020">
    <property type="term" value="C:membrane"/>
    <property type="evidence" value="ECO:0007669"/>
    <property type="project" value="UniProtKB-SubCell"/>
</dbReference>
<evidence type="ECO:0000313" key="10">
    <source>
        <dbReference type="Proteomes" id="UP000694867"/>
    </source>
</evidence>
<protein>
    <submittedName>
        <fullName evidence="11">ABC transporter G family member 20</fullName>
    </submittedName>
</protein>
<sequence length="754" mass="83824">MSDAVLAPEAPLFSISHGSCEARVGHVNVAFDEPSNASSQEGGTSYPVELSPDPDPIDPAQKLAVEVNRVRFTYEYGNQEMEVLKGINLSVPAGKIYGLLGPSGCGKTTLLKCIVGRKTPHAGMVRVFDEVPATPGALIPGPGVGYMPQESALYREETIHGNLHHFGQLIGMPEELIQKRIQFLLDFLDLPKIKKKVGKLSGGQQRRVSLAVALIHEPPLLILDEPTVGVDPLLRQAIWKYLVTLTRDRGMTVIVTTHYVEEARQADVVGLMRSGRMLAEDSPERLLEDFHCETLEDVFLQLCLADKEERAITDPREMPEVIGEKNDDDTVASMEVQEEVSDPYPPRQAQTAFEAVKRHREALWEASSRERIVALVRKNIIRLRSSKPYLLFTFLIPSFVTLLFCLCIGADPYELPVAVVNSDRNPVHSNAFLKTLPRHTIVQRLYSNLDLALASVARGETWGSIHIRQDYSRELKYRFISGIDADNKTLEASTIDVYMDMTNLQIGFILQKTILESFRTFCEDLLREMDKNVNLAQLPIQIKEPVHGDRKSNATARTFMTPGIILAIMYIMAVPLTAISIIMENREGTTDRCWAAGVKPLEVIVSLVVSQSCIVCVQLVLLFALVFIGFQTPLEGSLTLVVLLTFLQGTTGMIYGLLISSICAEEQSAMMLAVGTFFPNLLMSGVIWPIQSMPRVVRAVAYGLPQTIPIESLRCIMYRGWGIDKFEVWSGFVISIGWAILLLLFTLAASRARK</sequence>
<dbReference type="GO" id="GO:0005524">
    <property type="term" value="F:ATP binding"/>
    <property type="evidence" value="ECO:0007669"/>
    <property type="project" value="UniProtKB-KW"/>
</dbReference>
<dbReference type="GO" id="GO:0140359">
    <property type="term" value="F:ABC-type transporter activity"/>
    <property type="evidence" value="ECO:0007669"/>
    <property type="project" value="InterPro"/>
</dbReference>
<dbReference type="PANTHER" id="PTHR43038">
    <property type="entry name" value="ATP-BINDING CASSETTE, SUB-FAMILY H, MEMBER 1"/>
    <property type="match status" value="1"/>
</dbReference>
<keyword evidence="6 7" id="KW-0472">Membrane</keyword>
<feature type="domain" description="ABC transmembrane type-2" evidence="9">
    <location>
        <begin position="523"/>
        <end position="753"/>
    </location>
</feature>
<evidence type="ECO:0000256" key="3">
    <source>
        <dbReference type="ARBA" id="ARBA00022741"/>
    </source>
</evidence>
<feature type="domain" description="ABC transporter" evidence="8">
    <location>
        <begin position="65"/>
        <end position="299"/>
    </location>
</feature>
<dbReference type="Pfam" id="PF12698">
    <property type="entry name" value="ABC2_membrane_3"/>
    <property type="match status" value="1"/>
</dbReference>
<feature type="transmembrane region" description="Helical" evidence="7">
    <location>
        <begin position="728"/>
        <end position="749"/>
    </location>
</feature>
<evidence type="ECO:0000256" key="7">
    <source>
        <dbReference type="SAM" id="Phobius"/>
    </source>
</evidence>
<evidence type="ECO:0000256" key="4">
    <source>
        <dbReference type="ARBA" id="ARBA00022840"/>
    </source>
</evidence>
<keyword evidence="10" id="KW-1185">Reference proteome</keyword>
<comment type="subcellular location">
    <subcellularLocation>
        <location evidence="1">Membrane</location>
        <topology evidence="1">Multi-pass membrane protein</topology>
    </subcellularLocation>
</comment>
<keyword evidence="2 7" id="KW-0812">Transmembrane</keyword>
<feature type="transmembrane region" description="Helical" evidence="7">
    <location>
        <begin position="603"/>
        <end position="630"/>
    </location>
</feature>
<keyword evidence="4" id="KW-0067">ATP-binding</keyword>
<name>A0AAJ7SHI8_9ACAR</name>
<dbReference type="PROSITE" id="PS50893">
    <property type="entry name" value="ABC_TRANSPORTER_2"/>
    <property type="match status" value="1"/>
</dbReference>
<dbReference type="InterPro" id="IPR013525">
    <property type="entry name" value="ABC2_TM"/>
</dbReference>
<evidence type="ECO:0000256" key="5">
    <source>
        <dbReference type="ARBA" id="ARBA00022989"/>
    </source>
</evidence>
<evidence type="ECO:0000256" key="1">
    <source>
        <dbReference type="ARBA" id="ARBA00004141"/>
    </source>
</evidence>
<dbReference type="KEGG" id="goe:100907872"/>
<dbReference type="PANTHER" id="PTHR43038:SF3">
    <property type="entry name" value="ABC TRANSPORTER G FAMILY MEMBER 20 ISOFORM X1"/>
    <property type="match status" value="1"/>
</dbReference>
<dbReference type="Gene3D" id="3.40.50.300">
    <property type="entry name" value="P-loop containing nucleotide triphosphate hydrolases"/>
    <property type="match status" value="1"/>
</dbReference>
<evidence type="ECO:0000313" key="11">
    <source>
        <dbReference type="RefSeq" id="XP_028968797.1"/>
    </source>
</evidence>
<feature type="transmembrane region" description="Helical" evidence="7">
    <location>
        <begin position="636"/>
        <end position="658"/>
    </location>
</feature>
<keyword evidence="3" id="KW-0547">Nucleotide-binding</keyword>
<dbReference type="RefSeq" id="XP_028968797.1">
    <property type="nucleotide sequence ID" value="XM_029112964.1"/>
</dbReference>
<dbReference type="SMART" id="SM00382">
    <property type="entry name" value="AAA"/>
    <property type="match status" value="1"/>
</dbReference>
<evidence type="ECO:0000259" key="9">
    <source>
        <dbReference type="PROSITE" id="PS51012"/>
    </source>
</evidence>
<reference evidence="11" key="1">
    <citation type="submission" date="2025-08" db="UniProtKB">
        <authorList>
            <consortium name="RefSeq"/>
        </authorList>
    </citation>
    <scope>IDENTIFICATION</scope>
</reference>